<feature type="transmembrane region" description="Helical" evidence="1">
    <location>
        <begin position="54"/>
        <end position="73"/>
    </location>
</feature>
<proteinExistence type="predicted"/>
<evidence type="ECO:0000313" key="3">
    <source>
        <dbReference type="Proteomes" id="UP000178774"/>
    </source>
</evidence>
<evidence type="ECO:0008006" key="4">
    <source>
        <dbReference type="Google" id="ProtNLM"/>
    </source>
</evidence>
<feature type="transmembrane region" description="Helical" evidence="1">
    <location>
        <begin position="79"/>
        <end position="97"/>
    </location>
</feature>
<keyword evidence="1" id="KW-1133">Transmembrane helix</keyword>
<dbReference type="AlphaFoldDB" id="A0A1G2HU88"/>
<feature type="transmembrane region" description="Helical" evidence="1">
    <location>
        <begin position="31"/>
        <end position="47"/>
    </location>
</feature>
<comment type="caution">
    <text evidence="2">The sequence shown here is derived from an EMBL/GenBank/DDBJ whole genome shotgun (WGS) entry which is preliminary data.</text>
</comment>
<name>A0A1G2HU88_9BACT</name>
<evidence type="ECO:0000313" key="2">
    <source>
        <dbReference type="EMBL" id="OGZ66023.1"/>
    </source>
</evidence>
<feature type="transmembrane region" description="Helical" evidence="1">
    <location>
        <begin position="104"/>
        <end position="126"/>
    </location>
</feature>
<organism evidence="2 3">
    <name type="scientific">Candidatus Staskawiczbacteria bacterium RIFCSPHIGHO2_01_FULL_41_41</name>
    <dbReference type="NCBI Taxonomy" id="1802203"/>
    <lineage>
        <taxon>Bacteria</taxon>
        <taxon>Candidatus Staskawicziibacteriota</taxon>
    </lineage>
</organism>
<reference evidence="2 3" key="1">
    <citation type="journal article" date="2016" name="Nat. Commun.">
        <title>Thousands of microbial genomes shed light on interconnected biogeochemical processes in an aquifer system.</title>
        <authorList>
            <person name="Anantharaman K."/>
            <person name="Brown C.T."/>
            <person name="Hug L.A."/>
            <person name="Sharon I."/>
            <person name="Castelle C.J."/>
            <person name="Probst A.J."/>
            <person name="Thomas B.C."/>
            <person name="Singh A."/>
            <person name="Wilkins M.J."/>
            <person name="Karaoz U."/>
            <person name="Brodie E.L."/>
            <person name="Williams K.H."/>
            <person name="Hubbard S.S."/>
            <person name="Banfield J.F."/>
        </authorList>
    </citation>
    <scope>NUCLEOTIDE SEQUENCE [LARGE SCALE GENOMIC DNA]</scope>
</reference>
<evidence type="ECO:0000256" key="1">
    <source>
        <dbReference type="SAM" id="Phobius"/>
    </source>
</evidence>
<dbReference type="EMBL" id="MHOP01000011">
    <property type="protein sequence ID" value="OGZ66023.1"/>
    <property type="molecule type" value="Genomic_DNA"/>
</dbReference>
<keyword evidence="1" id="KW-0812">Transmembrane</keyword>
<keyword evidence="1" id="KW-0472">Membrane</keyword>
<accession>A0A1G2HU88</accession>
<protein>
    <recommendedName>
        <fullName evidence="4">Rod shape-determining protein MreD</fullName>
    </recommendedName>
</protein>
<dbReference type="Proteomes" id="UP000178774">
    <property type="component" value="Unassembled WGS sequence"/>
</dbReference>
<feature type="transmembrane region" description="Helical" evidence="1">
    <location>
        <begin position="138"/>
        <end position="157"/>
    </location>
</feature>
<gene>
    <name evidence="2" type="ORF">A2822_03175</name>
</gene>
<sequence>MIWLKYVIIGALFFIFSLLQASFFPYFTIGGAVPSLVFTLYFIIIFFEHPQNRVAGVWTAVIAGIISDMFLAAPFGVSIAAFLIIYLLHAAGSYFLRSGQSRHLVFYFIGMFSVLFLAYRGLLYLTGGFFKFDSGLDTTMVISLAYSLMFAIIGFYVGQKIFSKNVNNQLKLL</sequence>